<feature type="non-terminal residue" evidence="1">
    <location>
        <position position="1"/>
    </location>
</feature>
<name>A0A1J8QYJ8_9AGAM</name>
<gene>
    <name evidence="1" type="ORF">AZE42_07950</name>
</gene>
<keyword evidence="2" id="KW-1185">Reference proteome</keyword>
<organism evidence="1 2">
    <name type="scientific">Rhizopogon vesiculosus</name>
    <dbReference type="NCBI Taxonomy" id="180088"/>
    <lineage>
        <taxon>Eukaryota</taxon>
        <taxon>Fungi</taxon>
        <taxon>Dikarya</taxon>
        <taxon>Basidiomycota</taxon>
        <taxon>Agaricomycotina</taxon>
        <taxon>Agaricomycetes</taxon>
        <taxon>Agaricomycetidae</taxon>
        <taxon>Boletales</taxon>
        <taxon>Suillineae</taxon>
        <taxon>Rhizopogonaceae</taxon>
        <taxon>Rhizopogon</taxon>
    </lineage>
</organism>
<comment type="caution">
    <text evidence="1">The sequence shown here is derived from an EMBL/GenBank/DDBJ whole genome shotgun (WGS) entry which is preliminary data.</text>
</comment>
<feature type="non-terminal residue" evidence="1">
    <location>
        <position position="93"/>
    </location>
</feature>
<evidence type="ECO:0000313" key="2">
    <source>
        <dbReference type="Proteomes" id="UP000183567"/>
    </source>
</evidence>
<proteinExistence type="predicted"/>
<dbReference type="AlphaFoldDB" id="A0A1J8QYJ8"/>
<evidence type="ECO:0000313" key="1">
    <source>
        <dbReference type="EMBL" id="OJA18576.1"/>
    </source>
</evidence>
<dbReference type="Proteomes" id="UP000183567">
    <property type="component" value="Unassembled WGS sequence"/>
</dbReference>
<sequence>YFIQNSKDESRYASVYHEEGKNLYGREQSSDYYQQFILKYANNDDMEKGICTLTESQHQDSMGVAIIKAGEPVVAVQNAQKWQLTMTAPGFYE</sequence>
<protein>
    <submittedName>
        <fullName evidence="1">Uncharacterized protein</fullName>
    </submittedName>
</protein>
<accession>A0A1J8QYJ8</accession>
<dbReference type="EMBL" id="LVVM01001417">
    <property type="protein sequence ID" value="OJA18576.1"/>
    <property type="molecule type" value="Genomic_DNA"/>
</dbReference>
<reference evidence="1 2" key="1">
    <citation type="submission" date="2016-03" db="EMBL/GenBank/DDBJ databases">
        <title>Comparative genomics of the ectomycorrhizal sister species Rhizopogon vinicolor and Rhizopogon vesiculosus (Basidiomycota: Boletales) reveals a divergence of the mating type B locus.</title>
        <authorList>
            <person name="Mujic A.B."/>
            <person name="Kuo A."/>
            <person name="Tritt A."/>
            <person name="Lipzen A."/>
            <person name="Chen C."/>
            <person name="Johnson J."/>
            <person name="Sharma A."/>
            <person name="Barry K."/>
            <person name="Grigoriev I.V."/>
            <person name="Spatafora J.W."/>
        </authorList>
    </citation>
    <scope>NUCLEOTIDE SEQUENCE [LARGE SCALE GENOMIC DNA]</scope>
    <source>
        <strain evidence="1 2">AM-OR11-056</strain>
    </source>
</reference>